<dbReference type="AlphaFoldDB" id="A0A5B0SNH9"/>
<name>A0A5B0SNH9_9ENTR</name>
<protein>
    <submittedName>
        <fullName evidence="1">tRNA(Ile)-lysidine synthetase</fullName>
    </submittedName>
</protein>
<evidence type="ECO:0000313" key="2">
    <source>
        <dbReference type="Proteomes" id="UP000323297"/>
    </source>
</evidence>
<evidence type="ECO:0000313" key="1">
    <source>
        <dbReference type="EMBL" id="KAA1139508.1"/>
    </source>
</evidence>
<gene>
    <name evidence="1" type="primary">tilS</name>
    <name evidence="1" type="ORF">D3H66_26645</name>
</gene>
<accession>A0A5B0SNH9</accession>
<dbReference type="InterPro" id="IPR014729">
    <property type="entry name" value="Rossmann-like_a/b/a_fold"/>
</dbReference>
<sequence length="71" mass="7992">ELCWIDDESNQDDPYDRNFLRLCVTPLLQQRWHNFGQAVALSAALCAAKESLLDELRSSELANCNTAHGTL</sequence>
<reference evidence="1 2" key="1">
    <citation type="submission" date="2019-08" db="EMBL/GenBank/DDBJ databases">
        <title>Draft genome sequence of Citrobacter portucalensis strain isolated from green turtle.</title>
        <authorList>
            <person name="Fernandes M.R."/>
            <person name="Sellera F.P."/>
            <person name="Goldeberg D.W."/>
            <person name="Costa D.C."/>
            <person name="Lincopan N."/>
        </authorList>
    </citation>
    <scope>NUCLEOTIDE SEQUENCE [LARGE SCALE GENOMIC DNA]</scope>
    <source>
        <strain evidence="1 2">TV06</strain>
    </source>
</reference>
<dbReference type="SUPFAM" id="SSF52402">
    <property type="entry name" value="Adenine nucleotide alpha hydrolases-like"/>
    <property type="match status" value="1"/>
</dbReference>
<dbReference type="Proteomes" id="UP000323297">
    <property type="component" value="Unassembled WGS sequence"/>
</dbReference>
<feature type="non-terminal residue" evidence="1">
    <location>
        <position position="71"/>
    </location>
</feature>
<comment type="caution">
    <text evidence="1">The sequence shown here is derived from an EMBL/GenBank/DDBJ whole genome shotgun (WGS) entry which is preliminary data.</text>
</comment>
<proteinExistence type="predicted"/>
<dbReference type="Gene3D" id="3.40.50.620">
    <property type="entry name" value="HUPs"/>
    <property type="match status" value="1"/>
</dbReference>
<organism evidence="1 2">
    <name type="scientific">Citrobacter portucalensis</name>
    <dbReference type="NCBI Taxonomy" id="1639133"/>
    <lineage>
        <taxon>Bacteria</taxon>
        <taxon>Pseudomonadati</taxon>
        <taxon>Pseudomonadota</taxon>
        <taxon>Gammaproteobacteria</taxon>
        <taxon>Enterobacterales</taxon>
        <taxon>Enterobacteriaceae</taxon>
        <taxon>Citrobacter</taxon>
        <taxon>Citrobacter freundii complex</taxon>
    </lineage>
</organism>
<feature type="non-terminal residue" evidence="1">
    <location>
        <position position="1"/>
    </location>
</feature>
<dbReference type="EMBL" id="VTZD01000217">
    <property type="protein sequence ID" value="KAA1139508.1"/>
    <property type="molecule type" value="Genomic_DNA"/>
</dbReference>